<feature type="domain" description="HD" evidence="4">
    <location>
        <begin position="60"/>
        <end position="165"/>
    </location>
</feature>
<dbReference type="Pfam" id="PF13328">
    <property type="entry name" value="HD_4"/>
    <property type="match status" value="1"/>
</dbReference>
<dbReference type="CDD" id="cd04876">
    <property type="entry name" value="ACT_RelA-SpoT"/>
    <property type="match status" value="1"/>
</dbReference>
<dbReference type="Pfam" id="PF13291">
    <property type="entry name" value="ACT_4"/>
    <property type="match status" value="1"/>
</dbReference>
<dbReference type="SMART" id="SM00471">
    <property type="entry name" value="HDc"/>
    <property type="match status" value="1"/>
</dbReference>
<accession>A0A3B0ZZ34</accession>
<name>A0A3B0ZZ34_9ZZZZ</name>
<dbReference type="FunFam" id="3.10.20.30:FF:000002">
    <property type="entry name" value="GTP pyrophosphokinase (RelA/SpoT)"/>
    <property type="match status" value="1"/>
</dbReference>
<dbReference type="NCBIfam" id="TIGR00691">
    <property type="entry name" value="spoT_relA"/>
    <property type="match status" value="1"/>
</dbReference>
<dbReference type="InterPro" id="IPR045600">
    <property type="entry name" value="RelA/SpoT_AH_RIS"/>
</dbReference>
<evidence type="ECO:0000259" key="4">
    <source>
        <dbReference type="PROSITE" id="PS51831"/>
    </source>
</evidence>
<evidence type="ECO:0000313" key="6">
    <source>
        <dbReference type="EMBL" id="VAW97031.1"/>
    </source>
</evidence>
<dbReference type="GO" id="GO:0016301">
    <property type="term" value="F:kinase activity"/>
    <property type="evidence" value="ECO:0007669"/>
    <property type="project" value="UniProtKB-KW"/>
</dbReference>
<feature type="domain" description="ACT" evidence="3">
    <location>
        <begin position="660"/>
        <end position="735"/>
    </location>
</feature>
<dbReference type="EC" id="2.7.6.5" evidence="6"/>
<dbReference type="SUPFAM" id="SSF55021">
    <property type="entry name" value="ACT-like"/>
    <property type="match status" value="1"/>
</dbReference>
<dbReference type="InterPro" id="IPR045865">
    <property type="entry name" value="ACT-like_dom_sf"/>
</dbReference>
<dbReference type="GO" id="GO:0008893">
    <property type="term" value="F:guanosine-3',5'-bis(diphosphate) 3'-diphosphatase activity"/>
    <property type="evidence" value="ECO:0007669"/>
    <property type="project" value="TreeGrafter"/>
</dbReference>
<dbReference type="GO" id="GO:0042594">
    <property type="term" value="P:response to starvation"/>
    <property type="evidence" value="ECO:0007669"/>
    <property type="project" value="TreeGrafter"/>
</dbReference>
<dbReference type="InterPro" id="IPR007685">
    <property type="entry name" value="RelA_SpoT"/>
</dbReference>
<dbReference type="SUPFAM" id="SSF81271">
    <property type="entry name" value="TGS-like"/>
    <property type="match status" value="1"/>
</dbReference>
<dbReference type="Gene3D" id="3.30.70.260">
    <property type="match status" value="1"/>
</dbReference>
<dbReference type="Pfam" id="PF19296">
    <property type="entry name" value="RelA_AH_RIS"/>
    <property type="match status" value="1"/>
</dbReference>
<dbReference type="Gene3D" id="1.10.3210.10">
    <property type="entry name" value="Hypothetical protein af1432"/>
    <property type="match status" value="1"/>
</dbReference>
<dbReference type="GO" id="GO:0005886">
    <property type="term" value="C:plasma membrane"/>
    <property type="evidence" value="ECO:0007669"/>
    <property type="project" value="TreeGrafter"/>
</dbReference>
<feature type="domain" description="TGS" evidence="5">
    <location>
        <begin position="406"/>
        <end position="467"/>
    </location>
</feature>
<comment type="pathway">
    <text evidence="2">Purine metabolism.</text>
</comment>
<dbReference type="Pfam" id="PF04607">
    <property type="entry name" value="RelA_SpoT"/>
    <property type="match status" value="1"/>
</dbReference>
<dbReference type="InterPro" id="IPR006674">
    <property type="entry name" value="HD_domain"/>
</dbReference>
<organism evidence="6">
    <name type="scientific">hydrothermal vent metagenome</name>
    <dbReference type="NCBI Taxonomy" id="652676"/>
    <lineage>
        <taxon>unclassified sequences</taxon>
        <taxon>metagenomes</taxon>
        <taxon>ecological metagenomes</taxon>
    </lineage>
</organism>
<dbReference type="PROSITE" id="PS51880">
    <property type="entry name" value="TGS"/>
    <property type="match status" value="1"/>
</dbReference>
<dbReference type="InterPro" id="IPR043519">
    <property type="entry name" value="NT_sf"/>
</dbReference>
<dbReference type="GO" id="GO:0015969">
    <property type="term" value="P:guanosine tetraphosphate metabolic process"/>
    <property type="evidence" value="ECO:0007669"/>
    <property type="project" value="InterPro"/>
</dbReference>
<dbReference type="InterPro" id="IPR033655">
    <property type="entry name" value="TGS_RelA/SpoT"/>
</dbReference>
<protein>
    <submittedName>
        <fullName evidence="6">Inactive (P)ppGpp 3'-pyrophosphohydrolase domain / GTP pyrophosphokinase, (P)ppGpp synthetase I</fullName>
        <ecNumber evidence="6">2.7.6.5</ecNumber>
    </submittedName>
</protein>
<dbReference type="PANTHER" id="PTHR21262:SF31">
    <property type="entry name" value="GTP PYROPHOSPHOKINASE"/>
    <property type="match status" value="1"/>
</dbReference>
<dbReference type="InterPro" id="IPR012675">
    <property type="entry name" value="Beta-grasp_dom_sf"/>
</dbReference>
<dbReference type="InterPro" id="IPR012676">
    <property type="entry name" value="TGS-like"/>
</dbReference>
<dbReference type="InterPro" id="IPR004095">
    <property type="entry name" value="TGS"/>
</dbReference>
<dbReference type="FunFam" id="1.10.3210.10:FF:000001">
    <property type="entry name" value="GTP pyrophosphokinase RelA"/>
    <property type="match status" value="1"/>
</dbReference>
<dbReference type="Gene3D" id="3.10.20.30">
    <property type="match status" value="1"/>
</dbReference>
<comment type="similarity">
    <text evidence="1">Belongs to the RelA/SpoT family.</text>
</comment>
<dbReference type="CDD" id="cd05399">
    <property type="entry name" value="NT_Rel-Spo_like"/>
    <property type="match status" value="1"/>
</dbReference>
<dbReference type="Pfam" id="PF02824">
    <property type="entry name" value="TGS"/>
    <property type="match status" value="1"/>
</dbReference>
<gene>
    <name evidence="6" type="ORF">MNBD_GAMMA21-817</name>
</gene>
<reference evidence="6" key="1">
    <citation type="submission" date="2018-06" db="EMBL/GenBank/DDBJ databases">
        <authorList>
            <person name="Zhirakovskaya E."/>
        </authorList>
    </citation>
    <scope>NUCLEOTIDE SEQUENCE</scope>
</reference>
<keyword evidence="6" id="KW-0418">Kinase</keyword>
<dbReference type="FunFam" id="3.30.460.10:FF:000001">
    <property type="entry name" value="GTP pyrophosphokinase RelA"/>
    <property type="match status" value="1"/>
</dbReference>
<dbReference type="EMBL" id="UOFR01000043">
    <property type="protein sequence ID" value="VAW97031.1"/>
    <property type="molecule type" value="Genomic_DNA"/>
</dbReference>
<dbReference type="InterPro" id="IPR003607">
    <property type="entry name" value="HD/PDEase_dom"/>
</dbReference>
<dbReference type="SMART" id="SM00954">
    <property type="entry name" value="RelA_SpoT"/>
    <property type="match status" value="1"/>
</dbReference>
<sequence>MVFTPSRFNIDNQTTPERVKKWVQSLGYPIGSDEYDLIGKAFIVADTAHGEQTRVSGEPYITHAMAVAEILVKLHLDPQAVVAAILHDVVEDTEVTLDDILELFGEEVAGLVDGVTKLSLIEQQDLNERGTREHMHAESLRKLLLAMAEDVRVVLIKLADRLHNLRTLKYLSESKQKRVARETMDIYTPLANRLGIWQIKWELEDLSFRFLEPEHYKKVAAFLDERRVDRERYINHAIRIIKAEMHKAGIKAEVHGRPKHIYSIWKKMQRKGLNFNAVYDIRAIRVLVSKVQDCYAALGAIHTIWRHIPHEFDDYIATPKENMYQSIHTAVIGPEGKTLEVQIRSHDMHNHAELGVAAHWNYKEGGKVDANYEQKIAWLRQMLEWKDESDDAGDFIDRFKSEVFQDRVYVITPQGDIIDLAQGATPLDFAYHIHTDIGHRCRGAKVDGHIVNLTYELKSGEQVEVLTTKSGRPSRDWLNPQLGYLKTSRARAKVRHWFKQQDHEQNVAQGREALEKDIRRLNLQGINHKTLAEKFNFDDIEDFYAATGRGDITSTQIASRGHSLCQSDELVRQPVPAARKPREVTQGDIDIEGVGNLLTNMARCCSPAPGDPIVGYITQGAGVTVHRRDCRNILKMPDSRRVRLINVEWGVNANELYPVDIRLETIDRQGLLRDVLNILSNEKINVNTVNTVSNKGDNTAIMNLTIEVESVSQLSSILNRIGQLNNVLEVNRVRSN</sequence>
<dbReference type="SUPFAM" id="SSF81301">
    <property type="entry name" value="Nucleotidyltransferase"/>
    <property type="match status" value="1"/>
</dbReference>
<dbReference type="AlphaFoldDB" id="A0A3B0ZZ34"/>
<dbReference type="PROSITE" id="PS51831">
    <property type="entry name" value="HD"/>
    <property type="match status" value="1"/>
</dbReference>
<keyword evidence="6" id="KW-0378">Hydrolase</keyword>
<evidence type="ECO:0000259" key="5">
    <source>
        <dbReference type="PROSITE" id="PS51880"/>
    </source>
</evidence>
<evidence type="ECO:0000256" key="1">
    <source>
        <dbReference type="ARBA" id="ARBA00007476"/>
    </source>
</evidence>
<keyword evidence="6" id="KW-0808">Transferase</keyword>
<dbReference type="InterPro" id="IPR004811">
    <property type="entry name" value="RelA/Spo_fam"/>
</dbReference>
<evidence type="ECO:0000259" key="3">
    <source>
        <dbReference type="PROSITE" id="PS51671"/>
    </source>
</evidence>
<dbReference type="InterPro" id="IPR002912">
    <property type="entry name" value="ACT_dom"/>
</dbReference>
<dbReference type="NCBIfam" id="NF008124">
    <property type="entry name" value="PRK10872.1"/>
    <property type="match status" value="1"/>
</dbReference>
<dbReference type="Gene3D" id="3.30.460.10">
    <property type="entry name" value="Beta Polymerase, domain 2"/>
    <property type="match status" value="1"/>
</dbReference>
<dbReference type="CDD" id="cd01668">
    <property type="entry name" value="TGS_RSH"/>
    <property type="match status" value="1"/>
</dbReference>
<evidence type="ECO:0000256" key="2">
    <source>
        <dbReference type="ARBA" id="ARBA00025704"/>
    </source>
</evidence>
<dbReference type="PROSITE" id="PS51671">
    <property type="entry name" value="ACT"/>
    <property type="match status" value="1"/>
</dbReference>
<dbReference type="PANTHER" id="PTHR21262">
    <property type="entry name" value="GUANOSINE-3',5'-BIS DIPHOSPHATE 3'-PYROPHOSPHOHYDROLASE"/>
    <property type="match status" value="1"/>
</dbReference>
<dbReference type="GO" id="GO:0008728">
    <property type="term" value="F:GTP diphosphokinase activity"/>
    <property type="evidence" value="ECO:0007669"/>
    <property type="project" value="UniProtKB-EC"/>
</dbReference>
<dbReference type="CDD" id="cd00077">
    <property type="entry name" value="HDc"/>
    <property type="match status" value="1"/>
</dbReference>
<dbReference type="SUPFAM" id="SSF109604">
    <property type="entry name" value="HD-domain/PDEase-like"/>
    <property type="match status" value="1"/>
</dbReference>
<proteinExistence type="inferred from homology"/>